<dbReference type="EMBL" id="BK015221">
    <property type="protein sequence ID" value="DAD96628.1"/>
    <property type="molecule type" value="Genomic_DNA"/>
</dbReference>
<reference evidence="1" key="1">
    <citation type="journal article" date="2021" name="Proc. Natl. Acad. Sci. U.S.A.">
        <title>A Catalog of Tens of Thousands of Viruses from Human Metagenomes Reveals Hidden Associations with Chronic Diseases.</title>
        <authorList>
            <person name="Tisza M.J."/>
            <person name="Buck C.B."/>
        </authorList>
    </citation>
    <scope>NUCLEOTIDE SEQUENCE</scope>
    <source>
        <strain evidence="1">CtSP74</strain>
    </source>
</reference>
<organism evidence="1">
    <name type="scientific">Siphoviridae sp. ctSP74</name>
    <dbReference type="NCBI Taxonomy" id="2826343"/>
    <lineage>
        <taxon>Viruses</taxon>
        <taxon>Duplodnaviria</taxon>
        <taxon>Heunggongvirae</taxon>
        <taxon>Uroviricota</taxon>
        <taxon>Caudoviricetes</taxon>
    </lineage>
</organism>
<name>A0A8S5NQG7_9CAUD</name>
<protein>
    <submittedName>
        <fullName evidence="1">Uncharacterized protein</fullName>
    </submittedName>
</protein>
<accession>A0A8S5NQG7</accession>
<evidence type="ECO:0000313" key="1">
    <source>
        <dbReference type="EMBL" id="DAD96628.1"/>
    </source>
</evidence>
<sequence length="60" mass="7319">MMDEQKYLNVEMRVMFDVPVDEDFDIDEFSEEDLKEIANDYFFDCGGIYKADYYDFEFDI</sequence>
<proteinExistence type="predicted"/>